<dbReference type="KEGG" id="ptp:RCA23_c23740"/>
<keyword evidence="9" id="KW-1185">Reference proteome</keyword>
<keyword evidence="5 6" id="KW-0472">Membrane</keyword>
<feature type="transmembrane region" description="Helical" evidence="6">
    <location>
        <begin position="12"/>
        <end position="36"/>
    </location>
</feature>
<dbReference type="Pfam" id="PF09335">
    <property type="entry name" value="VTT_dom"/>
    <property type="match status" value="1"/>
</dbReference>
<dbReference type="AlphaFoldDB" id="A0AAN0VJ73"/>
<proteinExistence type="inferred from homology"/>
<gene>
    <name evidence="8" type="ORF">RCA23_c23740</name>
</gene>
<evidence type="ECO:0000256" key="5">
    <source>
        <dbReference type="ARBA" id="ARBA00023136"/>
    </source>
</evidence>
<keyword evidence="3 6" id="KW-0812">Transmembrane</keyword>
<evidence type="ECO:0000256" key="6">
    <source>
        <dbReference type="RuleBase" id="RU366058"/>
    </source>
</evidence>
<dbReference type="InterPro" id="IPR015414">
    <property type="entry name" value="TMEM64"/>
</dbReference>
<feature type="transmembrane region" description="Helical" evidence="6">
    <location>
        <begin position="144"/>
        <end position="163"/>
    </location>
</feature>
<evidence type="ECO:0000256" key="1">
    <source>
        <dbReference type="ARBA" id="ARBA00004651"/>
    </source>
</evidence>
<evidence type="ECO:0000259" key="7">
    <source>
        <dbReference type="Pfam" id="PF09335"/>
    </source>
</evidence>
<feature type="transmembrane region" description="Helical" evidence="6">
    <location>
        <begin position="217"/>
        <end position="237"/>
    </location>
</feature>
<dbReference type="EMBL" id="CP003984">
    <property type="protein sequence ID" value="AII87896.1"/>
    <property type="molecule type" value="Genomic_DNA"/>
</dbReference>
<name>A0AAN0VJ73_9RHOB</name>
<dbReference type="PANTHER" id="PTHR12677">
    <property type="entry name" value="GOLGI APPARATUS MEMBRANE PROTEIN TVP38-RELATED"/>
    <property type="match status" value="1"/>
</dbReference>
<evidence type="ECO:0000256" key="3">
    <source>
        <dbReference type="ARBA" id="ARBA00022692"/>
    </source>
</evidence>
<keyword evidence="4 6" id="KW-1133">Transmembrane helix</keyword>
<sequence>MQAFFTSVFRILVQYRAAILLLVFVATGSYFLQGYLSFDSLREHRAVLIEFRDANYLAAVLVFILVYTLFVAFSVPGGLILSLTGGFLFATFPGVLYNMLGATLGASAIFLAARWGFGAKLAATLENSQGLVKKIKDGVDENQWSMLFLIRLIPGVPFFLANLVPSFLDVPLRRFVISTFLGIFPGALVFTSIGAGLGDIFERGQTPDLSIVWEPQIILPILGLCLLSALPIVLKVLRGKKGI</sequence>
<protein>
    <recommendedName>
        <fullName evidence="6">TVP38/TMEM64 family membrane protein</fullName>
    </recommendedName>
</protein>
<feature type="transmembrane region" description="Helical" evidence="6">
    <location>
        <begin position="95"/>
        <end position="117"/>
    </location>
</feature>
<feature type="domain" description="VTT" evidence="7">
    <location>
        <begin position="78"/>
        <end position="195"/>
    </location>
</feature>
<dbReference type="Proteomes" id="UP000028680">
    <property type="component" value="Chromosome"/>
</dbReference>
<dbReference type="PANTHER" id="PTHR12677:SF59">
    <property type="entry name" value="GOLGI APPARATUS MEMBRANE PROTEIN TVP38-RELATED"/>
    <property type="match status" value="1"/>
</dbReference>
<feature type="transmembrane region" description="Helical" evidence="6">
    <location>
        <begin position="56"/>
        <end position="83"/>
    </location>
</feature>
<evidence type="ECO:0000313" key="9">
    <source>
        <dbReference type="Proteomes" id="UP000028680"/>
    </source>
</evidence>
<dbReference type="GO" id="GO:0005886">
    <property type="term" value="C:plasma membrane"/>
    <property type="evidence" value="ECO:0007669"/>
    <property type="project" value="UniProtKB-SubCell"/>
</dbReference>
<evidence type="ECO:0000256" key="4">
    <source>
        <dbReference type="ARBA" id="ARBA00022989"/>
    </source>
</evidence>
<reference evidence="8 9" key="1">
    <citation type="journal article" date="2014" name="ISME J.">
        <title>Adaptation of an abundant Roseobacter RCA organism to pelagic systems revealed by genomic and transcriptomic analyses.</title>
        <authorList>
            <person name="Voget S."/>
            <person name="Wemheuer B."/>
            <person name="Brinkhoff T."/>
            <person name="Vollmers J."/>
            <person name="Dietrich S."/>
            <person name="Giebel H.A."/>
            <person name="Beardsley C."/>
            <person name="Sardemann C."/>
            <person name="Bakenhus I."/>
            <person name="Billerbeck S."/>
            <person name="Daniel R."/>
            <person name="Simon M."/>
        </authorList>
    </citation>
    <scope>NUCLEOTIDE SEQUENCE [LARGE SCALE GENOMIC DNA]</scope>
    <source>
        <strain evidence="8 9">RCA23</strain>
    </source>
</reference>
<feature type="transmembrane region" description="Helical" evidence="6">
    <location>
        <begin position="175"/>
        <end position="197"/>
    </location>
</feature>
<dbReference type="InterPro" id="IPR032816">
    <property type="entry name" value="VTT_dom"/>
</dbReference>
<comment type="similarity">
    <text evidence="6">Belongs to the TVP38/TMEM64 family.</text>
</comment>
<keyword evidence="2 6" id="KW-1003">Cell membrane</keyword>
<accession>A0AAN0VJ73</accession>
<organism evidence="8 9">
    <name type="scientific">Planktomarina temperata RCA23</name>
    <dbReference type="NCBI Taxonomy" id="666509"/>
    <lineage>
        <taxon>Bacteria</taxon>
        <taxon>Pseudomonadati</taxon>
        <taxon>Pseudomonadota</taxon>
        <taxon>Alphaproteobacteria</taxon>
        <taxon>Rhodobacterales</taxon>
        <taxon>Paracoccaceae</taxon>
        <taxon>Planktomarina</taxon>
    </lineage>
</organism>
<evidence type="ECO:0000256" key="2">
    <source>
        <dbReference type="ARBA" id="ARBA00022475"/>
    </source>
</evidence>
<comment type="subcellular location">
    <subcellularLocation>
        <location evidence="1 6">Cell membrane</location>
        <topology evidence="1 6">Multi-pass membrane protein</topology>
    </subcellularLocation>
</comment>
<evidence type="ECO:0000313" key="8">
    <source>
        <dbReference type="EMBL" id="AII87896.1"/>
    </source>
</evidence>
<dbReference type="RefSeq" id="WP_044050529.1">
    <property type="nucleotide sequence ID" value="NZ_CP003984.1"/>
</dbReference>